<feature type="signal peptide" evidence="3">
    <location>
        <begin position="1"/>
        <end position="21"/>
    </location>
</feature>
<sequence>MNYLCLLFVMCCAGLVNYTMAFDLGPLVRIAQCRVQCIENHSTDGTCDWYANRAETLCSECWQNCDTLETQWESSKSMCDEENYFHCPACKIPCHYRLSRIEEEVMPSSLPAPMRGPVKLNNQDIAIVLRKVGSTWKEEGFYPSTKIPSLRQDTWILVVEDEGLKHYSWEEWTPKLESLKDGAFVEATLSWTDVDVQLKKQREIEQKKFNDRIRQFYLEKYGEKVLSERNDNKNTPITEEVVRRFFFKRDNYDNDDNDNTKPTKTDSVRTDNDDVFGEKKYTDKDESYVVSWEPETGGLMGNQVVDTTSAQISLLPGTKYLVRIASNDGPGSYPIEIDTRPRPVLRWQYQPNFQDNINEWAIVAGFLSALLVLILITIIRTVTKRKTVDDVNEV</sequence>
<evidence type="ECO:0000256" key="3">
    <source>
        <dbReference type="SAM" id="SignalP"/>
    </source>
</evidence>
<evidence type="ECO:0000313" key="5">
    <source>
        <dbReference type="Proteomes" id="UP000639338"/>
    </source>
</evidence>
<proteinExistence type="predicted"/>
<feature type="transmembrane region" description="Helical" evidence="2">
    <location>
        <begin position="360"/>
        <end position="379"/>
    </location>
</feature>
<comment type="caution">
    <text evidence="4">The sequence shown here is derived from an EMBL/GenBank/DDBJ whole genome shotgun (WGS) entry which is preliminary data.</text>
</comment>
<keyword evidence="2" id="KW-0472">Membrane</keyword>
<reference evidence="4 5" key="1">
    <citation type="submission" date="2020-08" db="EMBL/GenBank/DDBJ databases">
        <title>Aphidius gifuensis genome sequencing and assembly.</title>
        <authorList>
            <person name="Du Z."/>
        </authorList>
    </citation>
    <scope>NUCLEOTIDE SEQUENCE [LARGE SCALE GENOMIC DNA]</scope>
    <source>
        <strain evidence="4">YNYX2018</strain>
        <tissue evidence="4">Adults</tissue>
    </source>
</reference>
<accession>A0A834XVI5</accession>
<protein>
    <recommendedName>
        <fullName evidence="6">Fibronectin type-III domain-containing protein</fullName>
    </recommendedName>
</protein>
<name>A0A834XVI5_APHGI</name>
<dbReference type="EMBL" id="JACMRX010000003">
    <property type="protein sequence ID" value="KAF7992392.1"/>
    <property type="molecule type" value="Genomic_DNA"/>
</dbReference>
<evidence type="ECO:0000313" key="4">
    <source>
        <dbReference type="EMBL" id="KAF7992392.1"/>
    </source>
</evidence>
<organism evidence="4 5">
    <name type="scientific">Aphidius gifuensis</name>
    <name type="common">Parasitoid wasp</name>
    <dbReference type="NCBI Taxonomy" id="684658"/>
    <lineage>
        <taxon>Eukaryota</taxon>
        <taxon>Metazoa</taxon>
        <taxon>Ecdysozoa</taxon>
        <taxon>Arthropoda</taxon>
        <taxon>Hexapoda</taxon>
        <taxon>Insecta</taxon>
        <taxon>Pterygota</taxon>
        <taxon>Neoptera</taxon>
        <taxon>Endopterygota</taxon>
        <taxon>Hymenoptera</taxon>
        <taxon>Apocrita</taxon>
        <taxon>Ichneumonoidea</taxon>
        <taxon>Braconidae</taxon>
        <taxon>Aphidiinae</taxon>
        <taxon>Aphidius</taxon>
    </lineage>
</organism>
<evidence type="ECO:0000256" key="2">
    <source>
        <dbReference type="SAM" id="Phobius"/>
    </source>
</evidence>
<feature type="region of interest" description="Disordered" evidence="1">
    <location>
        <begin position="253"/>
        <end position="272"/>
    </location>
</feature>
<dbReference type="AlphaFoldDB" id="A0A834XVI5"/>
<keyword evidence="2" id="KW-0812">Transmembrane</keyword>
<feature type="chain" id="PRO_5032597527" description="Fibronectin type-III domain-containing protein" evidence="3">
    <location>
        <begin position="22"/>
        <end position="394"/>
    </location>
</feature>
<keyword evidence="2" id="KW-1133">Transmembrane helix</keyword>
<evidence type="ECO:0000256" key="1">
    <source>
        <dbReference type="SAM" id="MobiDB-lite"/>
    </source>
</evidence>
<keyword evidence="3" id="KW-0732">Signal</keyword>
<dbReference type="Proteomes" id="UP000639338">
    <property type="component" value="Unassembled WGS sequence"/>
</dbReference>
<gene>
    <name evidence="4" type="ORF">HCN44_001717</name>
</gene>
<keyword evidence="5" id="KW-1185">Reference proteome</keyword>
<evidence type="ECO:0008006" key="6">
    <source>
        <dbReference type="Google" id="ProtNLM"/>
    </source>
</evidence>
<dbReference type="OrthoDB" id="8195614at2759"/>